<name>A0A397T4M6_9GLOM</name>
<accession>A0A397T4M6</accession>
<keyword evidence="2" id="KW-1185">Reference proteome</keyword>
<evidence type="ECO:0000313" key="2">
    <source>
        <dbReference type="Proteomes" id="UP000265703"/>
    </source>
</evidence>
<proteinExistence type="predicted"/>
<reference evidence="1 2" key="1">
    <citation type="submission" date="2018-06" db="EMBL/GenBank/DDBJ databases">
        <title>Comparative genomics reveals the genomic features of Rhizophagus irregularis, R. cerebriforme, R. diaphanum and Gigaspora rosea, and their symbiotic lifestyle signature.</title>
        <authorList>
            <person name="Morin E."/>
            <person name="San Clemente H."/>
            <person name="Chen E.C.H."/>
            <person name="De La Providencia I."/>
            <person name="Hainaut M."/>
            <person name="Kuo A."/>
            <person name="Kohler A."/>
            <person name="Murat C."/>
            <person name="Tang N."/>
            <person name="Roy S."/>
            <person name="Loubradou J."/>
            <person name="Henrissat B."/>
            <person name="Grigoriev I.V."/>
            <person name="Corradi N."/>
            <person name="Roux C."/>
            <person name="Martin F.M."/>
        </authorList>
    </citation>
    <scope>NUCLEOTIDE SEQUENCE [LARGE SCALE GENOMIC DNA]</scope>
    <source>
        <strain evidence="1 2">DAOM 227022</strain>
    </source>
</reference>
<protein>
    <submittedName>
        <fullName evidence="1">Uncharacterized protein</fullName>
    </submittedName>
</protein>
<evidence type="ECO:0000313" key="1">
    <source>
        <dbReference type="EMBL" id="RIA91866.1"/>
    </source>
</evidence>
<organism evidence="1 2">
    <name type="scientific">Glomus cerebriforme</name>
    <dbReference type="NCBI Taxonomy" id="658196"/>
    <lineage>
        <taxon>Eukaryota</taxon>
        <taxon>Fungi</taxon>
        <taxon>Fungi incertae sedis</taxon>
        <taxon>Mucoromycota</taxon>
        <taxon>Glomeromycotina</taxon>
        <taxon>Glomeromycetes</taxon>
        <taxon>Glomerales</taxon>
        <taxon>Glomeraceae</taxon>
        <taxon>Glomus</taxon>
    </lineage>
</organism>
<dbReference type="AlphaFoldDB" id="A0A397T4M6"/>
<dbReference type="OrthoDB" id="2304077at2759"/>
<gene>
    <name evidence="1" type="ORF">C1645_736777</name>
</gene>
<comment type="caution">
    <text evidence="1">The sequence shown here is derived from an EMBL/GenBank/DDBJ whole genome shotgun (WGS) entry which is preliminary data.</text>
</comment>
<dbReference type="Proteomes" id="UP000265703">
    <property type="component" value="Unassembled WGS sequence"/>
</dbReference>
<sequence length="155" mass="18009">MTSSKYDYCDTHAKKYRSREHYHQKKLAKLASVEILVGQPPGIIRILLTQKAHFSTTICHYLSDEGIVCGGGSTRPEGCHIHWKRRQRILCKQDGCIRLTASKYGFCNWHVNKCYSNAYYHQKKLNKMFQSGQTPEAMREALDKIKRHYGHYGQT</sequence>
<dbReference type="EMBL" id="QKYT01000140">
    <property type="protein sequence ID" value="RIA91866.1"/>
    <property type="molecule type" value="Genomic_DNA"/>
</dbReference>